<evidence type="ECO:0000313" key="2">
    <source>
        <dbReference type="Proteomes" id="UP000029387"/>
    </source>
</evidence>
<dbReference type="AlphaFoldDB" id="A0A087RZG5"/>
<reference evidence="1 2" key="1">
    <citation type="submission" date="2014-06" db="EMBL/GenBank/DDBJ databases">
        <authorList>
            <person name="Ngugi D.K."/>
            <person name="Blom J."/>
            <person name="Alam I."/>
            <person name="Rashid M."/>
            <person name="Baalawi W."/>
            <person name="Zhang G."/>
            <person name="Hikmawan T."/>
            <person name="Guan Y."/>
            <person name="Antunes A."/>
            <person name="Siam R."/>
            <person name="El-Dorry H."/>
            <person name="Bajic V."/>
            <person name="Stingl U."/>
        </authorList>
    </citation>
    <scope>NUCLEOTIDE SEQUENCE [LARGE SCALE GENOMIC DNA]</scope>
    <source>
        <strain evidence="1">SCGC AAA799-P11</strain>
    </source>
</reference>
<dbReference type="InterPro" id="IPR007366">
    <property type="entry name" value="DUF432"/>
</dbReference>
<name>A0A087RZG5_9ARCH</name>
<dbReference type="Pfam" id="PF04254">
    <property type="entry name" value="DUF432"/>
    <property type="match status" value="1"/>
</dbReference>
<organism evidence="1 2">
    <name type="scientific">Marine Group I thaumarchaeote SCGC AAA799-P11</name>
    <dbReference type="NCBI Taxonomy" id="1502295"/>
    <lineage>
        <taxon>Archaea</taxon>
        <taxon>Nitrososphaerota</taxon>
        <taxon>Marine Group I</taxon>
    </lineage>
</organism>
<sequence>MCEIPCFDMSSDPEQNFLNYGIYTITDDVEFNFPGTEIKFKKLSENAFLYQKNDLTEKIVEKNVPSASGSIQIEICPIRPLNYPAKRTDYVYLDFTTPVFLPSGSSVVLNALCQIEVGIFVIHDSTKDSLDWFDCNLSDSRFALYGTPDSGVLCKYSKSPIVSSDIDSDPYENASIQITIKNELSDGRSVRRIVFPATAFSLYYKDNKAKFDNASAILKKKLALEMIDVSPEKIQTDWQKSTTYEITSTVKHSQMGVD</sequence>
<gene>
    <name evidence="1" type="ORF">AAA799P11_00900</name>
</gene>
<comment type="caution">
    <text evidence="1">The sequence shown here is derived from an EMBL/GenBank/DDBJ whole genome shotgun (WGS) entry which is preliminary data.</text>
</comment>
<dbReference type="PATRIC" id="fig|1502295.3.peg.862"/>
<protein>
    <recommendedName>
        <fullName evidence="3">DUF432 domain-containing protein</fullName>
    </recommendedName>
</protein>
<keyword evidence="2" id="KW-1185">Reference proteome</keyword>
<evidence type="ECO:0000313" key="1">
    <source>
        <dbReference type="EMBL" id="KFM18869.1"/>
    </source>
</evidence>
<dbReference type="Proteomes" id="UP000029387">
    <property type="component" value="Unassembled WGS sequence"/>
</dbReference>
<proteinExistence type="predicted"/>
<evidence type="ECO:0008006" key="3">
    <source>
        <dbReference type="Google" id="ProtNLM"/>
    </source>
</evidence>
<dbReference type="EMBL" id="JOSZ01000012">
    <property type="protein sequence ID" value="KFM18869.1"/>
    <property type="molecule type" value="Genomic_DNA"/>
</dbReference>
<dbReference type="PIRSF" id="PIRSF019202">
    <property type="entry name" value="UCP019202"/>
    <property type="match status" value="1"/>
</dbReference>
<accession>A0A087RZG5</accession>